<dbReference type="InterPro" id="IPR001279">
    <property type="entry name" value="Metallo-B-lactamas"/>
</dbReference>
<evidence type="ECO:0000313" key="7">
    <source>
        <dbReference type="EMBL" id="MBE1484971.1"/>
    </source>
</evidence>
<evidence type="ECO:0000256" key="5">
    <source>
        <dbReference type="SAM" id="MobiDB-lite"/>
    </source>
</evidence>
<keyword evidence="3 7" id="KW-0378">Hydrolase</keyword>
<dbReference type="PANTHER" id="PTHR42978">
    <property type="entry name" value="QUORUM-QUENCHING LACTONASE YTNP-RELATED-RELATED"/>
    <property type="match status" value="1"/>
</dbReference>
<dbReference type="RefSeq" id="WP_225945368.1">
    <property type="nucleotide sequence ID" value="NZ_JADBEB010000001.1"/>
</dbReference>
<keyword evidence="2" id="KW-0479">Metal-binding</keyword>
<evidence type="ECO:0000256" key="4">
    <source>
        <dbReference type="ARBA" id="ARBA00022833"/>
    </source>
</evidence>
<keyword evidence="4" id="KW-0862">Zinc</keyword>
<reference evidence="7" key="1">
    <citation type="submission" date="2020-10" db="EMBL/GenBank/DDBJ databases">
        <title>Sequencing the genomes of 1000 actinobacteria strains.</title>
        <authorList>
            <person name="Klenk H.-P."/>
        </authorList>
    </citation>
    <scope>NUCLEOTIDE SEQUENCE</scope>
    <source>
        <strain evidence="7">DSM 46832</strain>
    </source>
</reference>
<feature type="region of interest" description="Disordered" evidence="5">
    <location>
        <begin position="311"/>
        <end position="330"/>
    </location>
</feature>
<evidence type="ECO:0000256" key="2">
    <source>
        <dbReference type="ARBA" id="ARBA00022723"/>
    </source>
</evidence>
<dbReference type="AlphaFoldDB" id="A0A927M1J7"/>
<evidence type="ECO:0000256" key="1">
    <source>
        <dbReference type="ARBA" id="ARBA00007749"/>
    </source>
</evidence>
<dbReference type="PANTHER" id="PTHR42978:SF6">
    <property type="entry name" value="QUORUM-QUENCHING LACTONASE YTNP-RELATED"/>
    <property type="match status" value="1"/>
</dbReference>
<evidence type="ECO:0000259" key="6">
    <source>
        <dbReference type="SMART" id="SM00849"/>
    </source>
</evidence>
<dbReference type="Proteomes" id="UP000649753">
    <property type="component" value="Unassembled WGS sequence"/>
</dbReference>
<name>A0A927M1J7_9ACTN</name>
<dbReference type="InterPro" id="IPR036866">
    <property type="entry name" value="RibonucZ/Hydroxyglut_hydro"/>
</dbReference>
<dbReference type="GO" id="GO:0016787">
    <property type="term" value="F:hydrolase activity"/>
    <property type="evidence" value="ECO:0007669"/>
    <property type="project" value="UniProtKB-KW"/>
</dbReference>
<accession>A0A927M1J7</accession>
<proteinExistence type="inferred from homology"/>
<dbReference type="GO" id="GO:0046872">
    <property type="term" value="F:metal ion binding"/>
    <property type="evidence" value="ECO:0007669"/>
    <property type="project" value="UniProtKB-KW"/>
</dbReference>
<feature type="region of interest" description="Disordered" evidence="5">
    <location>
        <begin position="69"/>
        <end position="94"/>
    </location>
</feature>
<dbReference type="InterPro" id="IPR051013">
    <property type="entry name" value="MBL_superfamily_lactonases"/>
</dbReference>
<gene>
    <name evidence="7" type="ORF">H4W31_000609</name>
</gene>
<feature type="domain" description="Metallo-beta-lactamase" evidence="6">
    <location>
        <begin position="101"/>
        <end position="288"/>
    </location>
</feature>
<evidence type="ECO:0000256" key="3">
    <source>
        <dbReference type="ARBA" id="ARBA00022801"/>
    </source>
</evidence>
<evidence type="ECO:0000313" key="8">
    <source>
        <dbReference type="Proteomes" id="UP000649753"/>
    </source>
</evidence>
<dbReference type="SMART" id="SM00849">
    <property type="entry name" value="Lactamase_B"/>
    <property type="match status" value="1"/>
</dbReference>
<comment type="caution">
    <text evidence="7">The sequence shown here is derived from an EMBL/GenBank/DDBJ whole genome shotgun (WGS) entry which is preliminary data.</text>
</comment>
<dbReference type="Pfam" id="PF00753">
    <property type="entry name" value="Lactamase_B"/>
    <property type="match status" value="1"/>
</dbReference>
<dbReference type="EMBL" id="JADBEB010000001">
    <property type="protein sequence ID" value="MBE1484971.1"/>
    <property type="molecule type" value="Genomic_DNA"/>
</dbReference>
<sequence length="330" mass="34096">MVSRSVGRITVTALPDAEGLFFQPRAEAFPTATAEHWRLADERDSAAVTADGRWRLPFRCFAIRIGGDPDPTGTGAAGTGPTGTASAGTGDGGTASAGTGGGGIGAAGAGGRVILVDAGVGPADAPAKSWAPVPGRLPAELAAVGIAPDEVDTVVLTHMHTDHIGWAVTGDPPTPYFRNARYLLQRVEIDTIRRHGAPGLAEHLLDPLLATGQLDALDGDERLATGVRVLSTPGHTPGHQSVLIEADRLGRGPSSTKSDKKGPFLQTDALLLTGDLLVHMVQLVAPELPYAHEDDPVAARRSRERLLGELAGRPGATLGTPHLSTPFVPL</sequence>
<organism evidence="7 8">
    <name type="scientific">Plantactinospora soyae</name>
    <dbReference type="NCBI Taxonomy" id="1544732"/>
    <lineage>
        <taxon>Bacteria</taxon>
        <taxon>Bacillati</taxon>
        <taxon>Actinomycetota</taxon>
        <taxon>Actinomycetes</taxon>
        <taxon>Micromonosporales</taxon>
        <taxon>Micromonosporaceae</taxon>
        <taxon>Plantactinospora</taxon>
    </lineage>
</organism>
<dbReference type="Gene3D" id="3.60.15.10">
    <property type="entry name" value="Ribonuclease Z/Hydroxyacylglutathione hydrolase-like"/>
    <property type="match status" value="1"/>
</dbReference>
<comment type="similarity">
    <text evidence="1">Belongs to the metallo-beta-lactamase superfamily.</text>
</comment>
<keyword evidence="8" id="KW-1185">Reference proteome</keyword>
<dbReference type="SUPFAM" id="SSF56281">
    <property type="entry name" value="Metallo-hydrolase/oxidoreductase"/>
    <property type="match status" value="1"/>
</dbReference>
<protein>
    <submittedName>
        <fullName evidence="7">Glyoxylase-like metal-dependent hydrolase (Beta-lactamase superfamily II)</fullName>
    </submittedName>
</protein>